<dbReference type="Pfam" id="PF10098">
    <property type="entry name" value="DUF2336"/>
    <property type="match status" value="1"/>
</dbReference>
<protein>
    <submittedName>
        <fullName evidence="1">DUF2336 domain-containing protein</fullName>
    </submittedName>
</protein>
<dbReference type="InterPro" id="IPR014598">
    <property type="entry name" value="UCP035865"/>
</dbReference>
<dbReference type="RefSeq" id="WP_377354145.1">
    <property type="nucleotide sequence ID" value="NZ_JBHTLQ010000037.1"/>
</dbReference>
<dbReference type="PIRSF" id="PIRSF035865">
    <property type="entry name" value="UCP035865"/>
    <property type="match status" value="1"/>
</dbReference>
<reference evidence="2" key="1">
    <citation type="journal article" date="2019" name="Int. J. Syst. Evol. Microbiol.">
        <title>The Global Catalogue of Microorganisms (GCM) 10K type strain sequencing project: providing services to taxonomists for standard genome sequencing and annotation.</title>
        <authorList>
            <consortium name="The Broad Institute Genomics Platform"/>
            <consortium name="The Broad Institute Genome Sequencing Center for Infectious Disease"/>
            <person name="Wu L."/>
            <person name="Ma J."/>
        </authorList>
    </citation>
    <scope>NUCLEOTIDE SEQUENCE [LARGE SCALE GENOMIC DNA]</scope>
    <source>
        <strain evidence="2">CCUG 55074</strain>
    </source>
</reference>
<keyword evidence="2" id="KW-1185">Reference proteome</keyword>
<dbReference type="InterPro" id="IPR019285">
    <property type="entry name" value="DUF2336"/>
</dbReference>
<dbReference type="EMBL" id="JBHTLQ010000037">
    <property type="protein sequence ID" value="MFD1191887.1"/>
    <property type="molecule type" value="Genomic_DNA"/>
</dbReference>
<name>A0ABW3T4M8_9CAUL</name>
<sequence>MPTTKLHDLIALAQEPSSSRRRELLRGVTDLFFTAADPRATSEMSLFDDIMTQLAGEMEEAVRIELAQRIGGAEPAPVGLVRTLAQDASIAVASPVLQNSTALTDEDLLSVAQTRGQDHLRAISRRAVVSEAVSEVIVKRGDDVTVGALLANEGARLSRETHEAVIDRAAENPALQEAVITRQSLPIDLLNEMYFIVEARLRDRILARNAELDPAALDAALAVGRKQVAARDGTLPPDYEDAERAIRVMKARGAITPPVLASMLRNGETTRFLVALCELADIDFHTARRILERHELDALSIVCKAADFDRSLYLTFAVLILDREDNAMGRAREYGALYEALPREAAQRTIRFWRLRRQTGDVAAA</sequence>
<dbReference type="Proteomes" id="UP001597216">
    <property type="component" value="Unassembled WGS sequence"/>
</dbReference>
<comment type="caution">
    <text evidence="1">The sequence shown here is derived from an EMBL/GenBank/DDBJ whole genome shotgun (WGS) entry which is preliminary data.</text>
</comment>
<organism evidence="1 2">
    <name type="scientific">Phenylobacterium conjunctum</name>
    <dbReference type="NCBI Taxonomy" id="1298959"/>
    <lineage>
        <taxon>Bacteria</taxon>
        <taxon>Pseudomonadati</taxon>
        <taxon>Pseudomonadota</taxon>
        <taxon>Alphaproteobacteria</taxon>
        <taxon>Caulobacterales</taxon>
        <taxon>Caulobacteraceae</taxon>
        <taxon>Phenylobacterium</taxon>
    </lineage>
</organism>
<evidence type="ECO:0000313" key="2">
    <source>
        <dbReference type="Proteomes" id="UP001597216"/>
    </source>
</evidence>
<gene>
    <name evidence="1" type="ORF">ACFQ27_14950</name>
</gene>
<proteinExistence type="predicted"/>
<accession>A0ABW3T4M8</accession>
<evidence type="ECO:0000313" key="1">
    <source>
        <dbReference type="EMBL" id="MFD1191887.1"/>
    </source>
</evidence>